<dbReference type="AlphaFoldDB" id="A0A1M4VX81"/>
<dbReference type="PANTHER" id="PTHR36115:SF4">
    <property type="entry name" value="MEMBRANE PROTEIN"/>
    <property type="match status" value="1"/>
</dbReference>
<feature type="domain" description="RDD" evidence="7">
    <location>
        <begin position="21"/>
        <end position="148"/>
    </location>
</feature>
<evidence type="ECO:0000256" key="4">
    <source>
        <dbReference type="ARBA" id="ARBA00022989"/>
    </source>
</evidence>
<gene>
    <name evidence="8" type="ORF">SAMN02745117_00753</name>
</gene>
<dbReference type="PANTHER" id="PTHR36115">
    <property type="entry name" value="PROLINE-RICH ANTIGEN HOMOLOG-RELATED"/>
    <property type="match status" value="1"/>
</dbReference>
<evidence type="ECO:0000256" key="6">
    <source>
        <dbReference type="SAM" id="Phobius"/>
    </source>
</evidence>
<dbReference type="RefSeq" id="WP_234971037.1">
    <property type="nucleotide sequence ID" value="NZ_FQUZ01000006.1"/>
</dbReference>
<evidence type="ECO:0000313" key="9">
    <source>
        <dbReference type="Proteomes" id="UP000184327"/>
    </source>
</evidence>
<dbReference type="STRING" id="1122156.SAMN02745117_00753"/>
<comment type="subcellular location">
    <subcellularLocation>
        <location evidence="1">Cell membrane</location>
        <topology evidence="1">Multi-pass membrane protein</topology>
    </subcellularLocation>
</comment>
<sequence length="155" mass="17022">MNSPFNDRDLRDLQQMAGPQYAGFWIRVAASIIDSLLIACLTTPLAYLFYGAEYWSSDDLAAGPVDVLLTWVLPAVAVVLFWLYRQATPGKMLFGLRVVDARSGATLGVGQAIGRYLAYFVAAIPLLLGLIWVAFDGRKQGWHDKLAGTVVVKKD</sequence>
<keyword evidence="5 6" id="KW-0472">Membrane</keyword>
<feature type="transmembrane region" description="Helical" evidence="6">
    <location>
        <begin position="116"/>
        <end position="135"/>
    </location>
</feature>
<keyword evidence="9" id="KW-1185">Reference proteome</keyword>
<keyword evidence="3 6" id="KW-0812">Transmembrane</keyword>
<accession>A0A1M4VX81</accession>
<evidence type="ECO:0000256" key="3">
    <source>
        <dbReference type="ARBA" id="ARBA00022692"/>
    </source>
</evidence>
<evidence type="ECO:0000259" key="7">
    <source>
        <dbReference type="Pfam" id="PF06271"/>
    </source>
</evidence>
<dbReference type="Pfam" id="PF06271">
    <property type="entry name" value="RDD"/>
    <property type="match status" value="1"/>
</dbReference>
<proteinExistence type="predicted"/>
<evidence type="ECO:0000256" key="5">
    <source>
        <dbReference type="ARBA" id="ARBA00023136"/>
    </source>
</evidence>
<organism evidence="8 9">
    <name type="scientific">Lampropedia hyalina DSM 16112</name>
    <dbReference type="NCBI Taxonomy" id="1122156"/>
    <lineage>
        <taxon>Bacteria</taxon>
        <taxon>Pseudomonadati</taxon>
        <taxon>Pseudomonadota</taxon>
        <taxon>Betaproteobacteria</taxon>
        <taxon>Burkholderiales</taxon>
        <taxon>Comamonadaceae</taxon>
        <taxon>Lampropedia</taxon>
    </lineage>
</organism>
<reference evidence="8 9" key="1">
    <citation type="submission" date="2016-11" db="EMBL/GenBank/DDBJ databases">
        <authorList>
            <person name="Jaros S."/>
            <person name="Januszkiewicz K."/>
            <person name="Wedrychowicz H."/>
        </authorList>
    </citation>
    <scope>NUCLEOTIDE SEQUENCE [LARGE SCALE GENOMIC DNA]</scope>
    <source>
        <strain evidence="8 9">DSM 16112</strain>
    </source>
</reference>
<feature type="transmembrane region" description="Helical" evidence="6">
    <location>
        <begin position="21"/>
        <end position="47"/>
    </location>
</feature>
<keyword evidence="4 6" id="KW-1133">Transmembrane helix</keyword>
<dbReference type="GO" id="GO:0005886">
    <property type="term" value="C:plasma membrane"/>
    <property type="evidence" value="ECO:0007669"/>
    <property type="project" value="UniProtKB-SubCell"/>
</dbReference>
<evidence type="ECO:0000313" key="8">
    <source>
        <dbReference type="EMBL" id="SHE73568.1"/>
    </source>
</evidence>
<dbReference type="Proteomes" id="UP000184327">
    <property type="component" value="Unassembled WGS sequence"/>
</dbReference>
<evidence type="ECO:0000256" key="1">
    <source>
        <dbReference type="ARBA" id="ARBA00004651"/>
    </source>
</evidence>
<dbReference type="InterPro" id="IPR051791">
    <property type="entry name" value="Pra-immunoreactive"/>
</dbReference>
<name>A0A1M4VX81_9BURK</name>
<evidence type="ECO:0000256" key="2">
    <source>
        <dbReference type="ARBA" id="ARBA00022475"/>
    </source>
</evidence>
<protein>
    <submittedName>
        <fullName evidence="8">Uncharacterized membrane protein YckC, RDD family</fullName>
    </submittedName>
</protein>
<keyword evidence="2" id="KW-1003">Cell membrane</keyword>
<dbReference type="EMBL" id="FQUZ01000006">
    <property type="protein sequence ID" value="SHE73568.1"/>
    <property type="molecule type" value="Genomic_DNA"/>
</dbReference>
<dbReference type="InterPro" id="IPR010432">
    <property type="entry name" value="RDD"/>
</dbReference>
<feature type="transmembrane region" description="Helical" evidence="6">
    <location>
        <begin position="67"/>
        <end position="84"/>
    </location>
</feature>